<accession>A0A4R3KHZ4</accession>
<dbReference type="AlphaFoldDB" id="A0A4R3KHZ4"/>
<dbReference type="Proteomes" id="UP000295788">
    <property type="component" value="Unassembled WGS sequence"/>
</dbReference>
<proteinExistence type="predicted"/>
<dbReference type="RefSeq" id="WP_132768051.1">
    <property type="nucleotide sequence ID" value="NZ_SMAB01000006.1"/>
</dbReference>
<organism evidence="1 2">
    <name type="scientific">Tepidibacillus fermentans</name>
    <dbReference type="NCBI Taxonomy" id="1281767"/>
    <lineage>
        <taxon>Bacteria</taxon>
        <taxon>Bacillati</taxon>
        <taxon>Bacillota</taxon>
        <taxon>Bacilli</taxon>
        <taxon>Bacillales</taxon>
        <taxon>Bacillaceae</taxon>
        <taxon>Tepidibacillus</taxon>
    </lineage>
</organism>
<dbReference type="EMBL" id="SMAB01000006">
    <property type="protein sequence ID" value="TCS83123.1"/>
    <property type="molecule type" value="Genomic_DNA"/>
</dbReference>
<gene>
    <name evidence="1" type="ORF">EDD72_10649</name>
</gene>
<dbReference type="InterPro" id="IPR036638">
    <property type="entry name" value="HLH_DNA-bd_sf"/>
</dbReference>
<protein>
    <submittedName>
        <fullName evidence="1">Spo0E like sporulation regulatory protein</fullName>
    </submittedName>
</protein>
<sequence length="77" mass="9405">MKRDLIKEFEEVRKEMEEKGKVLGFQHPLVLELSHRLDRIHNELLKKEKDKKNFRKNPRLYTIFESKMAYDTRISMA</sequence>
<dbReference type="InterPro" id="IPR037208">
    <property type="entry name" value="Spo0E-like_sf"/>
</dbReference>
<reference evidence="1 2" key="1">
    <citation type="submission" date="2019-03" db="EMBL/GenBank/DDBJ databases">
        <title>Genomic Encyclopedia of Type Strains, Phase IV (KMG-IV): sequencing the most valuable type-strain genomes for metagenomic binning, comparative biology and taxonomic classification.</title>
        <authorList>
            <person name="Goeker M."/>
        </authorList>
    </citation>
    <scope>NUCLEOTIDE SEQUENCE [LARGE SCALE GENOMIC DNA]</scope>
    <source>
        <strain evidence="1 2">DSM 23802</strain>
    </source>
</reference>
<dbReference type="Gene3D" id="4.10.280.10">
    <property type="entry name" value="Helix-loop-helix DNA-binding domain"/>
    <property type="match status" value="1"/>
</dbReference>
<evidence type="ECO:0000313" key="2">
    <source>
        <dbReference type="Proteomes" id="UP000295788"/>
    </source>
</evidence>
<dbReference type="InterPro" id="IPR018540">
    <property type="entry name" value="Spo0E-like"/>
</dbReference>
<comment type="caution">
    <text evidence="1">The sequence shown here is derived from an EMBL/GenBank/DDBJ whole genome shotgun (WGS) entry which is preliminary data.</text>
</comment>
<dbReference type="Pfam" id="PF09388">
    <property type="entry name" value="SpoOE-like"/>
    <property type="match status" value="1"/>
</dbReference>
<dbReference type="SUPFAM" id="SSF140500">
    <property type="entry name" value="BAS1536-like"/>
    <property type="match status" value="1"/>
</dbReference>
<dbReference type="GO" id="GO:0046983">
    <property type="term" value="F:protein dimerization activity"/>
    <property type="evidence" value="ECO:0007669"/>
    <property type="project" value="InterPro"/>
</dbReference>
<name>A0A4R3KHZ4_9BACI</name>
<dbReference type="GO" id="GO:0043937">
    <property type="term" value="P:regulation of sporulation"/>
    <property type="evidence" value="ECO:0007669"/>
    <property type="project" value="InterPro"/>
</dbReference>
<evidence type="ECO:0000313" key="1">
    <source>
        <dbReference type="EMBL" id="TCS83123.1"/>
    </source>
</evidence>
<keyword evidence="2" id="KW-1185">Reference proteome</keyword>